<dbReference type="Gene3D" id="3.30.70.330">
    <property type="match status" value="1"/>
</dbReference>
<dbReference type="Pfam" id="PF24883">
    <property type="entry name" value="NPHP3_N"/>
    <property type="match status" value="1"/>
</dbReference>
<feature type="repeat" description="ANK" evidence="2">
    <location>
        <begin position="952"/>
        <end position="984"/>
    </location>
</feature>
<feature type="region of interest" description="Disordered" evidence="3">
    <location>
        <begin position="1453"/>
        <end position="1474"/>
    </location>
</feature>
<feature type="repeat" description="ANK" evidence="2">
    <location>
        <begin position="1288"/>
        <end position="1320"/>
    </location>
</feature>
<dbReference type="PANTHER" id="PTHR24118">
    <property type="entry name" value="POTE ANKYRIN DOMAIN"/>
    <property type="match status" value="1"/>
</dbReference>
<evidence type="ECO:0000256" key="1">
    <source>
        <dbReference type="ARBA" id="ARBA00022737"/>
    </source>
</evidence>
<dbReference type="SUPFAM" id="SSF48403">
    <property type="entry name" value="Ankyrin repeat"/>
    <property type="match status" value="3"/>
</dbReference>
<dbReference type="PROSITE" id="PS50088">
    <property type="entry name" value="ANK_REPEAT"/>
    <property type="match status" value="20"/>
</dbReference>
<name>A0AAD7G7D4_MYCRO</name>
<protein>
    <submittedName>
        <fullName evidence="6">Ankyrin repeat-containing domain protein</fullName>
    </submittedName>
</protein>
<dbReference type="Pfam" id="PF22939">
    <property type="entry name" value="WHD_GPIID"/>
    <property type="match status" value="1"/>
</dbReference>
<evidence type="ECO:0000313" key="6">
    <source>
        <dbReference type="EMBL" id="KAJ7674252.1"/>
    </source>
</evidence>
<dbReference type="SMART" id="SM00248">
    <property type="entry name" value="ANK"/>
    <property type="match status" value="19"/>
</dbReference>
<dbReference type="InterPro" id="IPR054471">
    <property type="entry name" value="GPIID_WHD"/>
</dbReference>
<dbReference type="InterPro" id="IPR012677">
    <property type="entry name" value="Nucleotide-bd_a/b_plait_sf"/>
</dbReference>
<sequence>MPGAGKTVLVSIVVDNLRKELADDVIGVAVIYLNHKETDAHSPSKLLASLWRQLVFRKPIWLTVHQLYEKHHEPRTRPSLDEDQVVLRSIIEEYSKVFILVDALDEYPQRDILLQLLSTLGPSVNLLVTSRPHIAIDHITLFETLEIRAREFDIRKYLEEQILKSPRLSKHIQASPDLREVIEAKIVQRSDGMFLLAKLHIDSLATKLTVKGVRDALNSLPRDLSGTFDEVVHRINRQNEEEKTLAWLVLSWVTSAQRPLEPSELRVALAIEEGSTKLNAENFLDTETIISVCAGLVTIHEEDNRVRLVHYTIQDYLEEIQNREFPHAHSKVTAACITYLLFDTFPRHHIGHALSKYLFSTHPLLDYAVNYTLIHAHGQPECDIKETILSFLDQCSGWMELWNWLHRLERIPTSGTRVWIAAFFDLREITGCLIAKDSVDSRAVYMAIVRGHTDVASILVGNYPYIQALGEYYGSALQFAISKKNDEILRLLLECSPGDLDARGGPHGRALQTAVSRGDLAMAKLLIEHDINIKWDGTLRSKLLTSCEEIIRRLIKYDIDIERGGWCSSGLMAASLIGCEATVRLLIESGADVNETDAPVEAEHESVVGSSSSYLPAVPVNSSERSRDNQPTEIDFNTLDVGNLPLLLASGGEGALTLNYLEGAMWEKFGSCDGFRRISLRSTSNGPMCTVEFKEGGYATEILERLSGDTLNGLIKGDGIRLSYGRKNSPSARPTNVSEDVASQLQLQGTDGEGNSTLVLINNLVSNEPDTCAISGPYGSALQAASGMGHEGIVRLLIEYGADINLMTSGGRYHNALQAASAGGYEPIVQLLIEHGANISFTDVLHTASSRGHEQIVRLLIKHGANMTSTNALQAASSTGNEQIVRLLMEHGANVDSSGALVAASRGGHEHIVRLLIEHGADINSTPALDEALSRGDGQIIRLLIEHGADVNSPTALDEALARGDEEIVRLLIEYGADVNSTDTLAVASRNGHTQIVRLLIDHVTDVNGSDAIKDASGCGREQIVQLLIEHGADVNSTDTLAAASRNGHENMVQLLIKNGANINSTNALQAASSTGNEQIVRLLMEHGADVNSTDALAAASRGGHEQIVQLLIQHGADVNAADALKEAARLGWEQIVRLLIEHGADVNSTDALAAASRGGHEQIVQLLIQHGADVNATDALREAVQLGWEQIVQLLIKHGADVNASNVLQKASEEGLEQIVRLLLEHGADANAGSTLHTASKDGHEQITRLLKEQNINHEMSAGLSARRVRGSESHDDLTLRLRRRPHLTNALQAASSTGNEQIVRLLMDHGADVNSSGALAVASRGGHEQIVRLFLGVSADINSTSALEAASQEGHKHVVELLLEHGGDINSSNALYAATEAGHHQIVQLLIKHRADANANRALQTASEEDRIVGLPKEQGVDHTTAPGLSARHVLGSLSHDNSTLKLRRRAQKNARSASAGAGTPILADTPT</sequence>
<feature type="domain" description="GPI inositol-deacylase winged helix" evidence="4">
    <location>
        <begin position="241"/>
        <end position="318"/>
    </location>
</feature>
<keyword evidence="2" id="KW-0040">ANK repeat</keyword>
<evidence type="ECO:0000259" key="4">
    <source>
        <dbReference type="Pfam" id="PF22939"/>
    </source>
</evidence>
<feature type="repeat" description="ANK" evidence="2">
    <location>
        <begin position="1092"/>
        <end position="1124"/>
    </location>
</feature>
<feature type="repeat" description="ANK" evidence="2">
    <location>
        <begin position="980"/>
        <end position="1012"/>
    </location>
</feature>
<evidence type="ECO:0000256" key="3">
    <source>
        <dbReference type="SAM" id="MobiDB-lite"/>
    </source>
</evidence>
<feature type="repeat" description="ANK" evidence="2">
    <location>
        <begin position="1008"/>
        <end position="1040"/>
    </location>
</feature>
<feature type="repeat" description="ANK" evidence="2">
    <location>
        <begin position="1372"/>
        <end position="1404"/>
    </location>
</feature>
<dbReference type="SUPFAM" id="SSF52540">
    <property type="entry name" value="P-loop containing nucleoside triphosphate hydrolases"/>
    <property type="match status" value="1"/>
</dbReference>
<gene>
    <name evidence="6" type="ORF">B0H17DRAFT_160865</name>
</gene>
<feature type="repeat" description="ANK" evidence="2">
    <location>
        <begin position="896"/>
        <end position="928"/>
    </location>
</feature>
<evidence type="ECO:0000313" key="7">
    <source>
        <dbReference type="Proteomes" id="UP001221757"/>
    </source>
</evidence>
<keyword evidence="1" id="KW-0677">Repeat</keyword>
<feature type="repeat" description="ANK" evidence="2">
    <location>
        <begin position="1316"/>
        <end position="1348"/>
    </location>
</feature>
<accession>A0AAD7G7D4</accession>
<dbReference type="EMBL" id="JARKIE010000157">
    <property type="protein sequence ID" value="KAJ7674252.1"/>
    <property type="molecule type" value="Genomic_DNA"/>
</dbReference>
<dbReference type="PROSITE" id="PS50297">
    <property type="entry name" value="ANK_REP_REGION"/>
    <property type="match status" value="18"/>
</dbReference>
<feature type="repeat" description="ANK" evidence="2">
    <location>
        <begin position="868"/>
        <end position="900"/>
    </location>
</feature>
<feature type="repeat" description="ANK" evidence="2">
    <location>
        <begin position="1148"/>
        <end position="1180"/>
    </location>
</feature>
<dbReference type="Proteomes" id="UP001221757">
    <property type="component" value="Unassembled WGS sequence"/>
</dbReference>
<dbReference type="InterPro" id="IPR056884">
    <property type="entry name" value="NPHP3-like_N"/>
</dbReference>
<feature type="repeat" description="ANK" evidence="2">
    <location>
        <begin position="1344"/>
        <end position="1376"/>
    </location>
</feature>
<dbReference type="InterPro" id="IPR036770">
    <property type="entry name" value="Ankyrin_rpt-contain_sf"/>
</dbReference>
<evidence type="ECO:0000256" key="2">
    <source>
        <dbReference type="PROSITE-ProRule" id="PRU00023"/>
    </source>
</evidence>
<feature type="domain" description="Nephrocystin 3-like N-terminal" evidence="5">
    <location>
        <begin position="1"/>
        <end position="131"/>
    </location>
</feature>
<comment type="caution">
    <text evidence="6">The sequence shown here is derived from an EMBL/GenBank/DDBJ whole genome shotgun (WGS) entry which is preliminary data.</text>
</comment>
<feature type="repeat" description="ANK" evidence="2">
    <location>
        <begin position="1064"/>
        <end position="1096"/>
    </location>
</feature>
<feature type="region of interest" description="Disordered" evidence="3">
    <location>
        <begin position="596"/>
        <end position="634"/>
    </location>
</feature>
<dbReference type="Gene3D" id="1.25.40.20">
    <property type="entry name" value="Ankyrin repeat-containing domain"/>
    <property type="match status" value="6"/>
</dbReference>
<dbReference type="Pfam" id="PF00023">
    <property type="entry name" value="Ank"/>
    <property type="match status" value="1"/>
</dbReference>
<dbReference type="InterPro" id="IPR027417">
    <property type="entry name" value="P-loop_NTPase"/>
</dbReference>
<dbReference type="InterPro" id="IPR002110">
    <property type="entry name" value="Ankyrin_rpt"/>
</dbReference>
<dbReference type="PANTHER" id="PTHR24118:SF99">
    <property type="entry name" value="POTE ANKYRIN DOMAIN FAMILY MEMBER 3C-RELATED"/>
    <property type="match status" value="1"/>
</dbReference>
<feature type="repeat" description="ANK" evidence="2">
    <location>
        <begin position="780"/>
        <end position="809"/>
    </location>
</feature>
<feature type="repeat" description="ANK" evidence="2">
    <location>
        <begin position="924"/>
        <end position="956"/>
    </location>
</feature>
<proteinExistence type="predicted"/>
<feature type="repeat" description="ANK" evidence="2">
    <location>
        <begin position="1120"/>
        <end position="1152"/>
    </location>
</feature>
<feature type="repeat" description="ANK" evidence="2">
    <location>
        <begin position="1036"/>
        <end position="1068"/>
    </location>
</feature>
<reference evidence="6" key="1">
    <citation type="submission" date="2023-03" db="EMBL/GenBank/DDBJ databases">
        <title>Massive genome expansion in bonnet fungi (Mycena s.s.) driven by repeated elements and novel gene families across ecological guilds.</title>
        <authorList>
            <consortium name="Lawrence Berkeley National Laboratory"/>
            <person name="Harder C.B."/>
            <person name="Miyauchi S."/>
            <person name="Viragh M."/>
            <person name="Kuo A."/>
            <person name="Thoen E."/>
            <person name="Andreopoulos B."/>
            <person name="Lu D."/>
            <person name="Skrede I."/>
            <person name="Drula E."/>
            <person name="Henrissat B."/>
            <person name="Morin E."/>
            <person name="Kohler A."/>
            <person name="Barry K."/>
            <person name="LaButti K."/>
            <person name="Morin E."/>
            <person name="Salamov A."/>
            <person name="Lipzen A."/>
            <person name="Mereny Z."/>
            <person name="Hegedus B."/>
            <person name="Baldrian P."/>
            <person name="Stursova M."/>
            <person name="Weitz H."/>
            <person name="Taylor A."/>
            <person name="Grigoriev I.V."/>
            <person name="Nagy L.G."/>
            <person name="Martin F."/>
            <person name="Kauserud H."/>
        </authorList>
    </citation>
    <scope>NUCLEOTIDE SEQUENCE</scope>
    <source>
        <strain evidence="6">CBHHK067</strain>
    </source>
</reference>
<dbReference type="Gene3D" id="3.40.50.300">
    <property type="entry name" value="P-loop containing nucleotide triphosphate hydrolases"/>
    <property type="match status" value="1"/>
</dbReference>
<feature type="repeat" description="ANK" evidence="2">
    <location>
        <begin position="1204"/>
        <end position="1236"/>
    </location>
</feature>
<feature type="repeat" description="ANK" evidence="2">
    <location>
        <begin position="1176"/>
        <end position="1208"/>
    </location>
</feature>
<keyword evidence="7" id="KW-1185">Reference proteome</keyword>
<feature type="repeat" description="ANK" evidence="2">
    <location>
        <begin position="812"/>
        <end position="844"/>
    </location>
</feature>
<evidence type="ECO:0000259" key="5">
    <source>
        <dbReference type="Pfam" id="PF24883"/>
    </source>
</evidence>
<organism evidence="6 7">
    <name type="scientific">Mycena rosella</name>
    <name type="common">Pink bonnet</name>
    <name type="synonym">Agaricus rosellus</name>
    <dbReference type="NCBI Taxonomy" id="1033263"/>
    <lineage>
        <taxon>Eukaryota</taxon>
        <taxon>Fungi</taxon>
        <taxon>Dikarya</taxon>
        <taxon>Basidiomycota</taxon>
        <taxon>Agaricomycotina</taxon>
        <taxon>Agaricomycetes</taxon>
        <taxon>Agaricomycetidae</taxon>
        <taxon>Agaricales</taxon>
        <taxon>Marasmiineae</taxon>
        <taxon>Mycenaceae</taxon>
        <taxon>Mycena</taxon>
    </lineage>
</organism>
<dbReference type="Pfam" id="PF12796">
    <property type="entry name" value="Ank_2"/>
    <property type="match status" value="8"/>
</dbReference>
<feature type="repeat" description="ANK" evidence="2">
    <location>
        <begin position="845"/>
        <end position="872"/>
    </location>
</feature>